<dbReference type="InterPro" id="IPR043749">
    <property type="entry name" value="DUF5694"/>
</dbReference>
<comment type="caution">
    <text evidence="1">The sequence shown here is derived from an EMBL/GenBank/DDBJ whole genome shotgun (WGS) entry which is preliminary data.</text>
</comment>
<protein>
    <recommendedName>
        <fullName evidence="3">Haem-binding uptake Tiki superfamily ChaN domain-containing protein</fullName>
    </recommendedName>
</protein>
<dbReference type="Pfam" id="PF18950">
    <property type="entry name" value="DUF5694"/>
    <property type="match status" value="1"/>
</dbReference>
<accession>A0ABS4JV02</accession>
<reference evidence="1 2" key="1">
    <citation type="submission" date="2021-03" db="EMBL/GenBank/DDBJ databases">
        <title>Genomic Encyclopedia of Type Strains, Phase IV (KMG-IV): sequencing the most valuable type-strain genomes for metagenomic binning, comparative biology and taxonomic classification.</title>
        <authorList>
            <person name="Goeker M."/>
        </authorList>
    </citation>
    <scope>NUCLEOTIDE SEQUENCE [LARGE SCALE GENOMIC DNA]</scope>
    <source>
        <strain evidence="1 2">DSM 27138</strain>
    </source>
</reference>
<evidence type="ECO:0000313" key="2">
    <source>
        <dbReference type="Proteomes" id="UP001519289"/>
    </source>
</evidence>
<evidence type="ECO:0000313" key="1">
    <source>
        <dbReference type="EMBL" id="MBP2019360.1"/>
    </source>
</evidence>
<keyword evidence="2" id="KW-1185">Reference proteome</keyword>
<dbReference type="Proteomes" id="UP001519289">
    <property type="component" value="Unassembled WGS sequence"/>
</dbReference>
<gene>
    <name evidence="1" type="ORF">J2Z79_002799</name>
</gene>
<name>A0ABS4JV02_9FIRM</name>
<proteinExistence type="predicted"/>
<dbReference type="EMBL" id="JAGGLG010000027">
    <property type="protein sequence ID" value="MBP2019360.1"/>
    <property type="molecule type" value="Genomic_DNA"/>
</dbReference>
<dbReference type="RefSeq" id="WP_209467473.1">
    <property type="nucleotide sequence ID" value="NZ_JAGGLG010000027.1"/>
</dbReference>
<organism evidence="1 2">
    <name type="scientific">Symbiobacterium terraclitae</name>
    <dbReference type="NCBI Taxonomy" id="557451"/>
    <lineage>
        <taxon>Bacteria</taxon>
        <taxon>Bacillati</taxon>
        <taxon>Bacillota</taxon>
        <taxon>Clostridia</taxon>
        <taxon>Eubacteriales</taxon>
        <taxon>Symbiobacteriaceae</taxon>
        <taxon>Symbiobacterium</taxon>
    </lineage>
</organism>
<evidence type="ECO:0008006" key="3">
    <source>
        <dbReference type="Google" id="ProtNLM"/>
    </source>
</evidence>
<sequence>MSADRAKVMVLGTYHMSNPNLDHVKTEYQDVLVERYQKQIQDVVTRLLRYRPTHVAVEVEPGQVHAWQEQYAQYRAGRLELGRNEIYQLGFRLAREMGHPRIYGIDYRLDLNFEAALSTARNLGMTRFLSAFERVTRDVHEAQQHAESEGGVLGLLRYLNSARHDALHAVYLQLAVVGAGRSYVGTNLVADWYKRNLYMFAHIASLAERGSDRILVLVGAGHRPLLKQFIMDSPDLDYVDPLPYLE</sequence>